<name>A0ABP5IH93_9ACTN</name>
<dbReference type="RefSeq" id="WP_344534101.1">
    <property type="nucleotide sequence ID" value="NZ_BAAAPE010000019.1"/>
</dbReference>
<feature type="compositionally biased region" description="Basic and acidic residues" evidence="1">
    <location>
        <begin position="191"/>
        <end position="202"/>
    </location>
</feature>
<evidence type="ECO:0000313" key="5">
    <source>
        <dbReference type="Proteomes" id="UP001500016"/>
    </source>
</evidence>
<evidence type="ECO:0000256" key="1">
    <source>
        <dbReference type="SAM" id="MobiDB-lite"/>
    </source>
</evidence>
<keyword evidence="5" id="KW-1185">Reference proteome</keyword>
<feature type="domain" description="Thiopeptide-type bacteriocin biosynthesis" evidence="3">
    <location>
        <begin position="824"/>
        <end position="1086"/>
    </location>
</feature>
<dbReference type="Proteomes" id="UP001500016">
    <property type="component" value="Unassembled WGS sequence"/>
</dbReference>
<dbReference type="InterPro" id="IPR006827">
    <property type="entry name" value="Lant_deHydtase_N"/>
</dbReference>
<dbReference type="InterPro" id="IPR023809">
    <property type="entry name" value="Thiopep_bacteriocin_synth_dom"/>
</dbReference>
<evidence type="ECO:0000259" key="2">
    <source>
        <dbReference type="Pfam" id="PF04738"/>
    </source>
</evidence>
<reference evidence="5" key="1">
    <citation type="journal article" date="2019" name="Int. J. Syst. Evol. Microbiol.">
        <title>The Global Catalogue of Microorganisms (GCM) 10K type strain sequencing project: providing services to taxonomists for standard genome sequencing and annotation.</title>
        <authorList>
            <consortium name="The Broad Institute Genomics Platform"/>
            <consortium name="The Broad Institute Genome Sequencing Center for Infectious Disease"/>
            <person name="Wu L."/>
            <person name="Ma J."/>
        </authorList>
    </citation>
    <scope>NUCLEOTIDE SEQUENCE [LARGE SCALE GENOMIC DNA]</scope>
    <source>
        <strain evidence="5">JCM 15478</strain>
    </source>
</reference>
<sequence length="1096" mass="118640">MSDKTADTYRACGFFMLRAPALPARPMLELLRSLPAADGDAALTDDWQDAYADQLRKLWATPGVPDAVRAASPHLADAVERFDGLTGKNRRKAVRGLGRYLNRMSFRPTPFGLFAGVTSGVFGEEQHTRLGPTALGSARARADSGWVMHLVQRLAFGAGRPRDLRVRRNDLLHVARGRVWLSTAEGYGQDNRPEARAGDDGRGAAMGRRSVSVRLTAPVRSVLDHTRTPTTLGDLTAVLTEAYPAAGAGRIAALLDGLLDSDVLITAERPRLLVPPNGPTDRDGSLLRAMLPPVTDPAVARAIDDVEAAISAFNRGEIPVADLLATASAPLPDAVAGHSGPTLQIDSALAPDAPPVLPRPVAALAEEAARVFQRVGAEDPYPPHLKEYADAFSERYGHHSEVPLLEALTPETGLGPPRGYTSPGPAYPLPGVVPAPADPSEAKDGSSREAVLHRMITGALARREVSVQLDDRLLDELAGASAAEDDARPPLPVLDLYLGLLAPGPGRDRWRGICGTSGVVMGGRTFSRFHDLFDEGTRASLRELAAAEERCQGDAVCAELSFLPQESRSINVLIRPTAHTWELPVNVTPGRDEGHVIRLDDILVGVADGKLYLRSRTQGRRLYVTERSMLNRAGAPDPCRFVLEVSHALSAPVSAFAWDGLGWTMPFLPRVERGDLVLRRARWRLRQGELGQHKDSGDGIAAFAEAVGAWARTWMVPRLVHLAHNDNTLLLDLTSAPSLRELRDSLEQAPEDGIVLEEVLPAPEESFLRDAAGEPYVSEIVVPLVRTGEDPGRVARHITPRPARATAEDPGDPGARVKRVGSDWLAVKLYAEPDAHDTLLGAGLAGIAGRLAERYGTPAPFFLRYGDPAPHLRVRFHAPDEATRPDVLREVTDWAYDLAQGGHIADHTFVSYPREVERYGGPGMIGAVEEWFGQDSAAVVLLLRHLREAGTGLPDLGLDAAQERAALVTLTLDRLCASLVPDEERRHALVRVAAVKNAGGGLYRTAGRALWTARTEDGPVRALLDRAAAVWDPAAERLSRRMAELERSGELRAERDNIVLSLLHMHCNRMGLRNADEAQGHGVWRRLLDRAAHASR</sequence>
<evidence type="ECO:0000259" key="3">
    <source>
        <dbReference type="Pfam" id="PF14028"/>
    </source>
</evidence>
<dbReference type="Pfam" id="PF04738">
    <property type="entry name" value="Lant_dehydr_N"/>
    <property type="match status" value="1"/>
</dbReference>
<feature type="domain" description="Lantibiotic dehydratase N-terminal" evidence="2">
    <location>
        <begin position="62"/>
        <end position="740"/>
    </location>
</feature>
<dbReference type="NCBIfam" id="TIGR03891">
    <property type="entry name" value="thiopep_ocin"/>
    <property type="match status" value="1"/>
</dbReference>
<evidence type="ECO:0000313" key="4">
    <source>
        <dbReference type="EMBL" id="GAA2098539.1"/>
    </source>
</evidence>
<feature type="region of interest" description="Disordered" evidence="1">
    <location>
        <begin position="188"/>
        <end position="209"/>
    </location>
</feature>
<comment type="caution">
    <text evidence="4">The sequence shown here is derived from an EMBL/GenBank/DDBJ whole genome shotgun (WGS) entry which is preliminary data.</text>
</comment>
<protein>
    <submittedName>
        <fullName evidence="4">Lantibiotic dehydratase</fullName>
    </submittedName>
</protein>
<accession>A0ABP5IH93</accession>
<dbReference type="Pfam" id="PF14028">
    <property type="entry name" value="Lant_dehydr_C"/>
    <property type="match status" value="1"/>
</dbReference>
<gene>
    <name evidence="4" type="ORF">GCM10009801_69650</name>
</gene>
<organism evidence="4 5">
    <name type="scientific">Streptomyces albiaxialis</name>
    <dbReference type="NCBI Taxonomy" id="329523"/>
    <lineage>
        <taxon>Bacteria</taxon>
        <taxon>Bacillati</taxon>
        <taxon>Actinomycetota</taxon>
        <taxon>Actinomycetes</taxon>
        <taxon>Kitasatosporales</taxon>
        <taxon>Streptomycetaceae</taxon>
        <taxon>Streptomyces</taxon>
    </lineage>
</organism>
<proteinExistence type="predicted"/>
<dbReference type="EMBL" id="BAAAPE010000019">
    <property type="protein sequence ID" value="GAA2098539.1"/>
    <property type="molecule type" value="Genomic_DNA"/>
</dbReference>